<gene>
    <name evidence="3" type="ORF">F2Q68_00015424</name>
    <name evidence="2" type="ORF">F2Q70_00021735</name>
</gene>
<proteinExistence type="predicted"/>
<feature type="compositionally biased region" description="Basic and acidic residues" evidence="1">
    <location>
        <begin position="13"/>
        <end position="24"/>
    </location>
</feature>
<evidence type="ECO:0000256" key="1">
    <source>
        <dbReference type="SAM" id="MobiDB-lite"/>
    </source>
</evidence>
<feature type="region of interest" description="Disordered" evidence="1">
    <location>
        <begin position="1"/>
        <end position="24"/>
    </location>
</feature>
<evidence type="ECO:0000313" key="3">
    <source>
        <dbReference type="EMBL" id="KAF2556368.1"/>
    </source>
</evidence>
<evidence type="ECO:0000313" key="2">
    <source>
        <dbReference type="EMBL" id="KAF2548235.1"/>
    </source>
</evidence>
<feature type="region of interest" description="Disordered" evidence="1">
    <location>
        <begin position="48"/>
        <end position="72"/>
    </location>
</feature>
<dbReference type="AlphaFoldDB" id="A0A8S9GPQ8"/>
<dbReference type="EMBL" id="QGKY02001925">
    <property type="protein sequence ID" value="KAF2548235.1"/>
    <property type="molecule type" value="Genomic_DNA"/>
</dbReference>
<name>A0A8S9GPQ8_BRACR</name>
<feature type="compositionally biased region" description="Basic and acidic residues" evidence="1">
    <location>
        <begin position="56"/>
        <end position="72"/>
    </location>
</feature>
<sequence>MVAKIIQESDENGDLHDQEGHMRNAAVFKEEKLQEGDFDVESSLSFTGSHWCQPTPRDEHRTMEWGEHRSTSDVRLRSTKSVASCEAVMIMTHEEFTATHPHPPKPFIAKIDRHNEYTDDRHRDSTSDRQSTSFID</sequence>
<dbReference type="Proteomes" id="UP000712281">
    <property type="component" value="Unassembled WGS sequence"/>
</dbReference>
<reference evidence="2" key="1">
    <citation type="submission" date="2019-12" db="EMBL/GenBank/DDBJ databases">
        <title>Genome sequencing and annotation of Brassica cretica.</title>
        <authorList>
            <person name="Studholme D.J."/>
            <person name="Sarris P.F."/>
        </authorList>
    </citation>
    <scope>NUCLEOTIDE SEQUENCE</scope>
    <source>
        <strain evidence="3">PFS-001/15</strain>
        <strain evidence="2">PFS-102/07</strain>
        <tissue evidence="2">Leaf</tissue>
    </source>
</reference>
<dbReference type="EMBL" id="QGKW02001940">
    <property type="protein sequence ID" value="KAF2556368.1"/>
    <property type="molecule type" value="Genomic_DNA"/>
</dbReference>
<organism evidence="2">
    <name type="scientific">Brassica cretica</name>
    <name type="common">Mustard</name>
    <dbReference type="NCBI Taxonomy" id="69181"/>
    <lineage>
        <taxon>Eukaryota</taxon>
        <taxon>Viridiplantae</taxon>
        <taxon>Streptophyta</taxon>
        <taxon>Embryophyta</taxon>
        <taxon>Tracheophyta</taxon>
        <taxon>Spermatophyta</taxon>
        <taxon>Magnoliopsida</taxon>
        <taxon>eudicotyledons</taxon>
        <taxon>Gunneridae</taxon>
        <taxon>Pentapetalae</taxon>
        <taxon>rosids</taxon>
        <taxon>malvids</taxon>
        <taxon>Brassicales</taxon>
        <taxon>Brassicaceae</taxon>
        <taxon>Brassiceae</taxon>
        <taxon>Brassica</taxon>
    </lineage>
</organism>
<comment type="caution">
    <text evidence="2">The sequence shown here is derived from an EMBL/GenBank/DDBJ whole genome shotgun (WGS) entry which is preliminary data.</text>
</comment>
<feature type="compositionally biased region" description="Basic and acidic residues" evidence="1">
    <location>
        <begin position="110"/>
        <end position="127"/>
    </location>
</feature>
<feature type="region of interest" description="Disordered" evidence="1">
    <location>
        <begin position="95"/>
        <end position="136"/>
    </location>
</feature>
<accession>A0A8S9GPQ8</accession>
<protein>
    <submittedName>
        <fullName evidence="2">Uncharacterized protein</fullName>
    </submittedName>
</protein>